<dbReference type="EMBL" id="JACHBX010000005">
    <property type="protein sequence ID" value="MBB6136232.1"/>
    <property type="molecule type" value="Genomic_DNA"/>
</dbReference>
<dbReference type="PANTHER" id="PTHR48079">
    <property type="entry name" value="PROTEIN YEEZ"/>
    <property type="match status" value="1"/>
</dbReference>
<sequence>MHVFITGATGFVGTAVVQDLLAAGHTVTGLTRSEAGAAALAALGVRAWRGTLDDVEGLRDAVAAADGVIHTAFDHDFSRYATNCQQDRRAIEALGAALKGSDRPLIVTSGMVLDVQGRPATEEDVTFPLSPAYPRASEHAASALVARGVNASVVRLPPSVHGEGDHGLVPMMIGFARTKRVAAFVDDGANRWSAVHRLDAARVFRLALERAAPGARYHAVAEEGVPFSEIAAAIGRRLGVPVTGIARAAAAQHFGALAHFAGMDVPAACSWTRKALDWHPRQGTLMEDVDSTRYFPA</sequence>
<dbReference type="InterPro" id="IPR001509">
    <property type="entry name" value="Epimerase_deHydtase"/>
</dbReference>
<protein>
    <submittedName>
        <fullName evidence="2">Nucleoside-diphosphate-sugar epimerase</fullName>
    </submittedName>
</protein>
<dbReference type="CDD" id="cd05262">
    <property type="entry name" value="SDR_a7"/>
    <property type="match status" value="1"/>
</dbReference>
<dbReference type="Proteomes" id="UP000540787">
    <property type="component" value="Unassembled WGS sequence"/>
</dbReference>
<feature type="domain" description="NAD-dependent epimerase/dehydratase" evidence="1">
    <location>
        <begin position="3"/>
        <end position="215"/>
    </location>
</feature>
<organism evidence="2 3">
    <name type="scientific">Massilia aurea</name>
    <dbReference type="NCBI Taxonomy" id="373040"/>
    <lineage>
        <taxon>Bacteria</taxon>
        <taxon>Pseudomonadati</taxon>
        <taxon>Pseudomonadota</taxon>
        <taxon>Betaproteobacteria</taxon>
        <taxon>Burkholderiales</taxon>
        <taxon>Oxalobacteraceae</taxon>
        <taxon>Telluria group</taxon>
        <taxon>Massilia</taxon>
    </lineage>
</organism>
<dbReference type="RefSeq" id="WP_183557454.1">
    <property type="nucleotide sequence ID" value="NZ_JACHBX010000005.1"/>
</dbReference>
<dbReference type="AlphaFoldDB" id="A0A7W9X476"/>
<dbReference type="GO" id="GO:0004029">
    <property type="term" value="F:aldehyde dehydrogenase (NAD+) activity"/>
    <property type="evidence" value="ECO:0007669"/>
    <property type="project" value="TreeGrafter"/>
</dbReference>
<dbReference type="Pfam" id="PF01370">
    <property type="entry name" value="Epimerase"/>
    <property type="match status" value="1"/>
</dbReference>
<dbReference type="Gene3D" id="3.40.50.720">
    <property type="entry name" value="NAD(P)-binding Rossmann-like Domain"/>
    <property type="match status" value="1"/>
</dbReference>
<name>A0A7W9X476_9BURK</name>
<accession>A0A7W9X476</accession>
<dbReference type="InterPro" id="IPR036291">
    <property type="entry name" value="NAD(P)-bd_dom_sf"/>
</dbReference>
<dbReference type="SUPFAM" id="SSF51735">
    <property type="entry name" value="NAD(P)-binding Rossmann-fold domains"/>
    <property type="match status" value="1"/>
</dbReference>
<dbReference type="InterPro" id="IPR051783">
    <property type="entry name" value="NAD(P)-dependent_oxidoreduct"/>
</dbReference>
<evidence type="ECO:0000259" key="1">
    <source>
        <dbReference type="Pfam" id="PF01370"/>
    </source>
</evidence>
<dbReference type="PANTHER" id="PTHR48079:SF6">
    <property type="entry name" value="NAD(P)-BINDING DOMAIN-CONTAINING PROTEIN-RELATED"/>
    <property type="match status" value="1"/>
</dbReference>
<evidence type="ECO:0000313" key="2">
    <source>
        <dbReference type="EMBL" id="MBB6136232.1"/>
    </source>
</evidence>
<evidence type="ECO:0000313" key="3">
    <source>
        <dbReference type="Proteomes" id="UP000540787"/>
    </source>
</evidence>
<proteinExistence type="predicted"/>
<reference evidence="2 3" key="1">
    <citation type="submission" date="2020-08" db="EMBL/GenBank/DDBJ databases">
        <title>The Agave Microbiome: Exploring the role of microbial communities in plant adaptations to desert environments.</title>
        <authorList>
            <person name="Partida-Martinez L.P."/>
        </authorList>
    </citation>
    <scope>NUCLEOTIDE SEQUENCE [LARGE SCALE GENOMIC DNA]</scope>
    <source>
        <strain evidence="2 3">AT3.2</strain>
    </source>
</reference>
<gene>
    <name evidence="2" type="ORF">HD842_004409</name>
</gene>
<keyword evidence="3" id="KW-1185">Reference proteome</keyword>
<comment type="caution">
    <text evidence="2">The sequence shown here is derived from an EMBL/GenBank/DDBJ whole genome shotgun (WGS) entry which is preliminary data.</text>
</comment>
<dbReference type="GO" id="GO:0005737">
    <property type="term" value="C:cytoplasm"/>
    <property type="evidence" value="ECO:0007669"/>
    <property type="project" value="TreeGrafter"/>
</dbReference>